<dbReference type="RefSeq" id="WP_379886680.1">
    <property type="nucleotide sequence ID" value="NZ_JBHSDI010000012.1"/>
</dbReference>
<keyword evidence="4" id="KW-1185">Reference proteome</keyword>
<dbReference type="NCBIfam" id="NF033192">
    <property type="entry name" value="JDVT-CAAX"/>
    <property type="match status" value="1"/>
</dbReference>
<comment type="caution">
    <text evidence="3">The sequence shown here is derived from an EMBL/GenBank/DDBJ whole genome shotgun (WGS) entry which is preliminary data.</text>
</comment>
<sequence length="157" mass="17297">MKHSNIPRTLGFRPATGLLTDRLFWAAISAGLIVSALLAAGELTGAPRSIDVYTLASLLVWYPAIEELTFRGVIQGTLAETTTGRKKWLGLSVANVAATFAFTLWHLLYQGAPIIITLAFPSLVFGFFRDRYQSLVPTLLLHSLYNGLFLAAHWLYT</sequence>
<keyword evidence="1" id="KW-0472">Membrane</keyword>
<dbReference type="GO" id="GO:0006508">
    <property type="term" value="P:proteolysis"/>
    <property type="evidence" value="ECO:0007669"/>
    <property type="project" value="UniProtKB-KW"/>
</dbReference>
<feature type="transmembrane region" description="Helical" evidence="1">
    <location>
        <begin position="23"/>
        <end position="40"/>
    </location>
</feature>
<accession>A0ABV8QGJ5</accession>
<gene>
    <name evidence="3" type="primary">mrtJ</name>
    <name evidence="3" type="ORF">ACFOZ5_08850</name>
</gene>
<evidence type="ECO:0000313" key="4">
    <source>
        <dbReference type="Proteomes" id="UP001595798"/>
    </source>
</evidence>
<evidence type="ECO:0000256" key="1">
    <source>
        <dbReference type="SAM" id="Phobius"/>
    </source>
</evidence>
<evidence type="ECO:0000313" key="3">
    <source>
        <dbReference type="EMBL" id="MFC4259134.1"/>
    </source>
</evidence>
<dbReference type="GO" id="GO:0008233">
    <property type="term" value="F:peptidase activity"/>
    <property type="evidence" value="ECO:0007669"/>
    <property type="project" value="UniProtKB-KW"/>
</dbReference>
<keyword evidence="1" id="KW-0812">Transmembrane</keyword>
<reference evidence="4" key="1">
    <citation type="journal article" date="2019" name="Int. J. Syst. Evol. Microbiol.">
        <title>The Global Catalogue of Microorganisms (GCM) 10K type strain sequencing project: providing services to taxonomists for standard genome sequencing and annotation.</title>
        <authorList>
            <consortium name="The Broad Institute Genomics Platform"/>
            <consortium name="The Broad Institute Genome Sequencing Center for Infectious Disease"/>
            <person name="Wu L."/>
            <person name="Ma J."/>
        </authorList>
    </citation>
    <scope>NUCLEOTIDE SEQUENCE [LARGE SCALE GENOMIC DNA]</scope>
    <source>
        <strain evidence="4">CECT 7297</strain>
    </source>
</reference>
<keyword evidence="3" id="KW-0378">Hydrolase</keyword>
<keyword evidence="3" id="KW-0645">Protease</keyword>
<dbReference type="Pfam" id="PF02517">
    <property type="entry name" value="Rce1-like"/>
    <property type="match status" value="1"/>
</dbReference>
<evidence type="ECO:0000259" key="2">
    <source>
        <dbReference type="Pfam" id="PF02517"/>
    </source>
</evidence>
<proteinExistence type="predicted"/>
<keyword evidence="1" id="KW-1133">Transmembrane helix</keyword>
<dbReference type="Proteomes" id="UP001595798">
    <property type="component" value="Unassembled WGS sequence"/>
</dbReference>
<feature type="transmembrane region" description="Helical" evidence="1">
    <location>
        <begin position="111"/>
        <end position="128"/>
    </location>
</feature>
<name>A0ABV8QGJ5_9GAMM</name>
<protein>
    <submittedName>
        <fullName evidence="3">JDVT-CTERM system glutamic-type intramembrane protease</fullName>
    </submittedName>
</protein>
<organism evidence="3 4">
    <name type="scientific">Marinobacter lacisalsi</name>
    <dbReference type="NCBI Taxonomy" id="475979"/>
    <lineage>
        <taxon>Bacteria</taxon>
        <taxon>Pseudomonadati</taxon>
        <taxon>Pseudomonadota</taxon>
        <taxon>Gammaproteobacteria</taxon>
        <taxon>Pseudomonadales</taxon>
        <taxon>Marinobacteraceae</taxon>
        <taxon>Marinobacter</taxon>
    </lineage>
</organism>
<dbReference type="InterPro" id="IPR003675">
    <property type="entry name" value="Rce1/LyrA-like_dom"/>
</dbReference>
<feature type="domain" description="CAAX prenyl protease 2/Lysostaphin resistance protein A-like" evidence="2">
    <location>
        <begin position="52"/>
        <end position="147"/>
    </location>
</feature>
<dbReference type="EMBL" id="JBHSDI010000012">
    <property type="protein sequence ID" value="MFC4259134.1"/>
    <property type="molecule type" value="Genomic_DNA"/>
</dbReference>
<feature type="transmembrane region" description="Helical" evidence="1">
    <location>
        <begin position="135"/>
        <end position="156"/>
    </location>
</feature>